<protein>
    <recommendedName>
        <fullName evidence="3">Protein kinase domain-containing protein</fullName>
    </recommendedName>
</protein>
<dbReference type="Gene3D" id="3.30.200.20">
    <property type="entry name" value="Phosphorylase Kinase, domain 1"/>
    <property type="match status" value="1"/>
</dbReference>
<dbReference type="SUPFAM" id="SSF56112">
    <property type="entry name" value="Protein kinase-like (PK-like)"/>
    <property type="match status" value="1"/>
</dbReference>
<evidence type="ECO:0008006" key="3">
    <source>
        <dbReference type="Google" id="ProtNLM"/>
    </source>
</evidence>
<keyword evidence="1" id="KW-1185">Reference proteome</keyword>
<organism evidence="1 2">
    <name type="scientific">Mesorhabditis belari</name>
    <dbReference type="NCBI Taxonomy" id="2138241"/>
    <lineage>
        <taxon>Eukaryota</taxon>
        <taxon>Metazoa</taxon>
        <taxon>Ecdysozoa</taxon>
        <taxon>Nematoda</taxon>
        <taxon>Chromadorea</taxon>
        <taxon>Rhabditida</taxon>
        <taxon>Rhabditina</taxon>
        <taxon>Rhabditomorpha</taxon>
        <taxon>Rhabditoidea</taxon>
        <taxon>Rhabditidae</taxon>
        <taxon>Mesorhabditinae</taxon>
        <taxon>Mesorhabditis</taxon>
    </lineage>
</organism>
<reference evidence="2" key="1">
    <citation type="submission" date="2024-02" db="UniProtKB">
        <authorList>
            <consortium name="WormBaseParasite"/>
        </authorList>
    </citation>
    <scope>IDENTIFICATION</scope>
</reference>
<evidence type="ECO:0000313" key="1">
    <source>
        <dbReference type="Proteomes" id="UP000887575"/>
    </source>
</evidence>
<proteinExistence type="predicted"/>
<accession>A0AAF3J409</accession>
<dbReference type="InterPro" id="IPR011009">
    <property type="entry name" value="Kinase-like_dom_sf"/>
</dbReference>
<evidence type="ECO:0000313" key="2">
    <source>
        <dbReference type="WBParaSite" id="MBELARI_LOCUS14813"/>
    </source>
</evidence>
<sequence>MPKDSEDEPIFARGTFGSVRLKKGNPTIVIKAVNYNTNSEQDKRLRRELDFMMKRNKHPNIVTFYEYRFVKEKMIYEETITFNVAPFFKANDNVRMRPIGFDGTKNPVPVKDFDGSEFPTNELFLDAIDINAPIEKKLDDYQEKSKKEFDRESMLFTKDVFFADDAVKKQILRIQEIGIAVGQAYRHSLDKIVPDPKHLKKVDRMSVTIRAKKKFVVSLNFFAKVPGSRAQFLDEIFYELLTPNPFLSTLLKQSFSEKMLIDVLTSFYHLHLVPFHESSYSLRRLYFKAFECLIEANQTPFDQLSEMKNRILDVISLLKREKNKKANQEIIPLACYRDESQIWILLSKNEKHFMKTNFLEHRYLDGEFAKTFTEFHLNLGEKKVKVLKLSRLYGFNMSSLLQILTNKLNEIEEDLVNREKVSSSHKWLEMPMYEPHINYIFDFNSSPADPQATMFSELDQESLEELIDAHSFYCRSSPYKLKFMSSLYRIFGKSDRQEKVEHFLFRRLKKTGNQSHQLLLLEKVTSVSKRVVYCLNFDQSHFEKRWVALDSVDSVVVKHSLIDFHQAFMEAKSKNVVDLTTKI</sequence>
<dbReference type="Proteomes" id="UP000887575">
    <property type="component" value="Unassembled WGS sequence"/>
</dbReference>
<name>A0AAF3J409_9BILA</name>
<dbReference type="AlphaFoldDB" id="A0AAF3J409"/>
<dbReference type="WBParaSite" id="MBELARI_LOCUS14813">
    <property type="protein sequence ID" value="MBELARI_LOCUS14813"/>
    <property type="gene ID" value="MBELARI_LOCUS14813"/>
</dbReference>